<dbReference type="EC" id="2.7.13.3" evidence="2"/>
<protein>
    <recommendedName>
        <fullName evidence="2">histidine kinase</fullName>
        <ecNumber evidence="2">2.7.13.3</ecNumber>
    </recommendedName>
</protein>
<evidence type="ECO:0000256" key="2">
    <source>
        <dbReference type="ARBA" id="ARBA00012438"/>
    </source>
</evidence>
<feature type="region of interest" description="Disordered" evidence="7">
    <location>
        <begin position="501"/>
        <end position="523"/>
    </location>
</feature>
<dbReference type="InterPro" id="IPR050351">
    <property type="entry name" value="BphY/WalK/GraS-like"/>
</dbReference>
<dbReference type="InterPro" id="IPR036890">
    <property type="entry name" value="HATPase_C_sf"/>
</dbReference>
<dbReference type="PANTHER" id="PTHR45453:SF1">
    <property type="entry name" value="PHOSPHATE REGULON SENSOR PROTEIN PHOR"/>
    <property type="match status" value="1"/>
</dbReference>
<evidence type="ECO:0000259" key="8">
    <source>
        <dbReference type="PROSITE" id="PS50109"/>
    </source>
</evidence>
<dbReference type="EMBL" id="CP036526">
    <property type="protein sequence ID" value="QDT09359.1"/>
    <property type="molecule type" value="Genomic_DNA"/>
</dbReference>
<dbReference type="Pfam" id="PF02518">
    <property type="entry name" value="HATPase_c"/>
    <property type="match status" value="1"/>
</dbReference>
<dbReference type="InterPro" id="IPR003594">
    <property type="entry name" value="HATPase_dom"/>
</dbReference>
<keyword evidence="4 9" id="KW-0808">Transferase</keyword>
<keyword evidence="5 9" id="KW-0418">Kinase</keyword>
<feature type="region of interest" description="Disordered" evidence="7">
    <location>
        <begin position="539"/>
        <end position="584"/>
    </location>
</feature>
<dbReference type="Gene3D" id="3.30.565.10">
    <property type="entry name" value="Histidine kinase-like ATPase, C-terminal domain"/>
    <property type="match status" value="1"/>
</dbReference>
<dbReference type="GO" id="GO:0005886">
    <property type="term" value="C:plasma membrane"/>
    <property type="evidence" value="ECO:0007669"/>
    <property type="project" value="TreeGrafter"/>
</dbReference>
<sequence length="617" mass="68409">MAWPAQDFVEQTSDVHFACSSYLRNDEPKIVRIKEMPILLAFACRKSIHRRSASFLDFAIQSLRVNSRCAGMNTRYTMANVHASFSPVHSVKQSVALPARDAKQPSATVTESAIRMVSETAHDIRAPLAAVRESVRLIHDGELGELNQDQKNCLQDAIDQCNCVNQMVGEMVQLERLRNGVPRVHRQWINIATIRHGIQQTVKPWVTTRKINVIWDIQAEHDTAVFGDVSMIRRLIVNLVANAVRETPEGGSILVAVNRIASTESLQWSVVDSGRGITENEMREIAARQISHSGSEGLGLSICRQLAALHFSPLRIESRAGTGTSVSFRTAAGGPASVAERWAQWRVNQREPLRTPISRAEKRTAMTEPPNKQQIRVDAPSITIQLECEGAKPKIDDRALAGTVALGAAMPADAADAFDAFLQKQAGMFDLVYRTDTRTWVWVFDANVQQADQLIDELSAKAQSEINGIRLSWTDPQSIPLDGRRTVVQLTEMIVRNSLNTETAYANPSSDDPGEALSESDNGVTAIRLDKQLNWLSRRMSSQSTTMQAQSDRIKPKSTTGSPRPHLLPGDTMQVEEMPSNETASLRLERDVQLLTSKMRGQSRVIIDQAHRLKPPA</sequence>
<dbReference type="SMART" id="SM00388">
    <property type="entry name" value="HisKA"/>
    <property type="match status" value="1"/>
</dbReference>
<evidence type="ECO:0000256" key="3">
    <source>
        <dbReference type="ARBA" id="ARBA00022553"/>
    </source>
</evidence>
<dbReference type="AlphaFoldDB" id="A0A517NQF8"/>
<evidence type="ECO:0000256" key="5">
    <source>
        <dbReference type="ARBA" id="ARBA00022777"/>
    </source>
</evidence>
<feature type="compositionally biased region" description="Polar residues" evidence="7">
    <location>
        <begin position="501"/>
        <end position="510"/>
    </location>
</feature>
<evidence type="ECO:0000256" key="7">
    <source>
        <dbReference type="SAM" id="MobiDB-lite"/>
    </source>
</evidence>
<feature type="domain" description="Histidine kinase" evidence="8">
    <location>
        <begin position="119"/>
        <end position="334"/>
    </location>
</feature>
<keyword evidence="10" id="KW-1185">Reference proteome</keyword>
<dbReference type="Pfam" id="PF00512">
    <property type="entry name" value="HisKA"/>
    <property type="match status" value="1"/>
</dbReference>
<dbReference type="Proteomes" id="UP000319817">
    <property type="component" value="Chromosome"/>
</dbReference>
<dbReference type="InterPro" id="IPR005467">
    <property type="entry name" value="His_kinase_dom"/>
</dbReference>
<evidence type="ECO:0000256" key="1">
    <source>
        <dbReference type="ARBA" id="ARBA00000085"/>
    </source>
</evidence>
<dbReference type="GO" id="GO:0000155">
    <property type="term" value="F:phosphorelay sensor kinase activity"/>
    <property type="evidence" value="ECO:0007669"/>
    <property type="project" value="InterPro"/>
</dbReference>
<dbReference type="GO" id="GO:0004721">
    <property type="term" value="F:phosphoprotein phosphatase activity"/>
    <property type="evidence" value="ECO:0007669"/>
    <property type="project" value="TreeGrafter"/>
</dbReference>
<reference evidence="9 10" key="1">
    <citation type="submission" date="2019-02" db="EMBL/GenBank/DDBJ databases">
        <title>Deep-cultivation of Planctomycetes and their phenomic and genomic characterization uncovers novel biology.</title>
        <authorList>
            <person name="Wiegand S."/>
            <person name="Jogler M."/>
            <person name="Boedeker C."/>
            <person name="Pinto D."/>
            <person name="Vollmers J."/>
            <person name="Rivas-Marin E."/>
            <person name="Kohn T."/>
            <person name="Peeters S.H."/>
            <person name="Heuer A."/>
            <person name="Rast P."/>
            <person name="Oberbeckmann S."/>
            <person name="Bunk B."/>
            <person name="Jeske O."/>
            <person name="Meyerdierks A."/>
            <person name="Storesund J.E."/>
            <person name="Kallscheuer N."/>
            <person name="Luecker S."/>
            <person name="Lage O.M."/>
            <person name="Pohl T."/>
            <person name="Merkel B.J."/>
            <person name="Hornburger P."/>
            <person name="Mueller R.-W."/>
            <person name="Bruemmer F."/>
            <person name="Labrenz M."/>
            <person name="Spormann A.M."/>
            <person name="Op den Camp H."/>
            <person name="Overmann J."/>
            <person name="Amann R."/>
            <person name="Jetten M.S.M."/>
            <person name="Mascher T."/>
            <person name="Medema M.H."/>
            <person name="Devos D.P."/>
            <person name="Kaster A.-K."/>
            <person name="Ovreas L."/>
            <person name="Rohde M."/>
            <person name="Galperin M.Y."/>
            <person name="Jogler C."/>
        </authorList>
    </citation>
    <scope>NUCLEOTIDE SEQUENCE [LARGE SCALE GENOMIC DNA]</scope>
    <source>
        <strain evidence="9 10">K23_9</strain>
    </source>
</reference>
<proteinExistence type="predicted"/>
<keyword evidence="6" id="KW-0902">Two-component regulatory system</keyword>
<keyword evidence="3" id="KW-0597">Phosphoprotein</keyword>
<dbReference type="SMART" id="SM00387">
    <property type="entry name" value="HATPase_c"/>
    <property type="match status" value="1"/>
</dbReference>
<comment type="catalytic activity">
    <reaction evidence="1">
        <text>ATP + protein L-histidine = ADP + protein N-phospho-L-histidine.</text>
        <dbReference type="EC" id="2.7.13.3"/>
    </reaction>
</comment>
<accession>A0A517NQF8</accession>
<evidence type="ECO:0000313" key="10">
    <source>
        <dbReference type="Proteomes" id="UP000319817"/>
    </source>
</evidence>
<dbReference type="PANTHER" id="PTHR45453">
    <property type="entry name" value="PHOSPHATE REGULON SENSOR PROTEIN PHOR"/>
    <property type="match status" value="1"/>
</dbReference>
<organism evidence="9 10">
    <name type="scientific">Stieleria marina</name>
    <dbReference type="NCBI Taxonomy" id="1930275"/>
    <lineage>
        <taxon>Bacteria</taxon>
        <taxon>Pseudomonadati</taxon>
        <taxon>Planctomycetota</taxon>
        <taxon>Planctomycetia</taxon>
        <taxon>Pirellulales</taxon>
        <taxon>Pirellulaceae</taxon>
        <taxon>Stieleria</taxon>
    </lineage>
</organism>
<evidence type="ECO:0000256" key="4">
    <source>
        <dbReference type="ARBA" id="ARBA00022679"/>
    </source>
</evidence>
<dbReference type="PROSITE" id="PS50109">
    <property type="entry name" value="HIS_KIN"/>
    <property type="match status" value="1"/>
</dbReference>
<dbReference type="SUPFAM" id="SSF47384">
    <property type="entry name" value="Homodimeric domain of signal transducing histidine kinase"/>
    <property type="match status" value="1"/>
</dbReference>
<gene>
    <name evidence="9" type="primary">sasA</name>
    <name evidence="9" type="ORF">K239x_13050</name>
</gene>
<dbReference type="SUPFAM" id="SSF55874">
    <property type="entry name" value="ATPase domain of HSP90 chaperone/DNA topoisomerase II/histidine kinase"/>
    <property type="match status" value="1"/>
</dbReference>
<dbReference type="GO" id="GO:0016036">
    <property type="term" value="P:cellular response to phosphate starvation"/>
    <property type="evidence" value="ECO:0007669"/>
    <property type="project" value="TreeGrafter"/>
</dbReference>
<dbReference type="InterPro" id="IPR036097">
    <property type="entry name" value="HisK_dim/P_sf"/>
</dbReference>
<feature type="compositionally biased region" description="Low complexity" evidence="7">
    <location>
        <begin position="540"/>
        <end position="551"/>
    </location>
</feature>
<dbReference type="OrthoDB" id="276172at2"/>
<dbReference type="Gene3D" id="1.10.287.130">
    <property type="match status" value="1"/>
</dbReference>
<evidence type="ECO:0000313" key="9">
    <source>
        <dbReference type="EMBL" id="QDT09359.1"/>
    </source>
</evidence>
<dbReference type="InterPro" id="IPR003661">
    <property type="entry name" value="HisK_dim/P_dom"/>
</dbReference>
<evidence type="ECO:0000256" key="6">
    <source>
        <dbReference type="ARBA" id="ARBA00023012"/>
    </source>
</evidence>
<name>A0A517NQF8_9BACT</name>